<proteinExistence type="predicted"/>
<comment type="caution">
    <text evidence="1">The sequence shown here is derived from an EMBL/GenBank/DDBJ whole genome shotgun (WGS) entry which is preliminary data.</text>
</comment>
<organism evidence="1 2">
    <name type="scientific">Dreissena polymorpha</name>
    <name type="common">Zebra mussel</name>
    <name type="synonym">Mytilus polymorpha</name>
    <dbReference type="NCBI Taxonomy" id="45954"/>
    <lineage>
        <taxon>Eukaryota</taxon>
        <taxon>Metazoa</taxon>
        <taxon>Spiralia</taxon>
        <taxon>Lophotrochozoa</taxon>
        <taxon>Mollusca</taxon>
        <taxon>Bivalvia</taxon>
        <taxon>Autobranchia</taxon>
        <taxon>Heteroconchia</taxon>
        <taxon>Euheterodonta</taxon>
        <taxon>Imparidentia</taxon>
        <taxon>Neoheterodontei</taxon>
        <taxon>Myida</taxon>
        <taxon>Dreissenoidea</taxon>
        <taxon>Dreissenidae</taxon>
        <taxon>Dreissena</taxon>
    </lineage>
</organism>
<reference evidence="1" key="2">
    <citation type="submission" date="2020-11" db="EMBL/GenBank/DDBJ databases">
        <authorList>
            <person name="McCartney M.A."/>
            <person name="Auch B."/>
            <person name="Kono T."/>
            <person name="Mallez S."/>
            <person name="Becker A."/>
            <person name="Gohl D.M."/>
            <person name="Silverstein K.A.T."/>
            <person name="Koren S."/>
            <person name="Bechman K.B."/>
            <person name="Herman A."/>
            <person name="Abrahante J.E."/>
            <person name="Garbe J."/>
        </authorList>
    </citation>
    <scope>NUCLEOTIDE SEQUENCE</scope>
    <source>
        <strain evidence="1">Duluth1</strain>
        <tissue evidence="1">Whole animal</tissue>
    </source>
</reference>
<keyword evidence="2" id="KW-1185">Reference proteome</keyword>
<reference evidence="1" key="1">
    <citation type="journal article" date="2019" name="bioRxiv">
        <title>The Genome of the Zebra Mussel, Dreissena polymorpha: A Resource for Invasive Species Research.</title>
        <authorList>
            <person name="McCartney M.A."/>
            <person name="Auch B."/>
            <person name="Kono T."/>
            <person name="Mallez S."/>
            <person name="Zhang Y."/>
            <person name="Obille A."/>
            <person name="Becker A."/>
            <person name="Abrahante J.E."/>
            <person name="Garbe J."/>
            <person name="Badalamenti J.P."/>
            <person name="Herman A."/>
            <person name="Mangelson H."/>
            <person name="Liachko I."/>
            <person name="Sullivan S."/>
            <person name="Sone E.D."/>
            <person name="Koren S."/>
            <person name="Silverstein K.A.T."/>
            <person name="Beckman K.B."/>
            <person name="Gohl D.M."/>
        </authorList>
    </citation>
    <scope>NUCLEOTIDE SEQUENCE</scope>
    <source>
        <strain evidence="1">Duluth1</strain>
        <tissue evidence="1">Whole animal</tissue>
    </source>
</reference>
<dbReference type="Proteomes" id="UP000828390">
    <property type="component" value="Unassembled WGS sequence"/>
</dbReference>
<name>A0A9D4RBQ5_DREPO</name>
<accession>A0A9D4RBQ5</accession>
<sequence length="69" mass="7537">MGKGIVETPCHLITTRARGIPGFQGGRHVAPVHVRLVEQVIKHEHVTSLRPMPRDAELTAALGTLKCTF</sequence>
<protein>
    <submittedName>
        <fullName evidence="1">Uncharacterized protein</fullName>
    </submittedName>
</protein>
<gene>
    <name evidence="1" type="ORF">DPMN_025300</name>
</gene>
<dbReference type="EMBL" id="JAIWYP010000002">
    <property type="protein sequence ID" value="KAH3862334.1"/>
    <property type="molecule type" value="Genomic_DNA"/>
</dbReference>
<dbReference type="AlphaFoldDB" id="A0A9D4RBQ5"/>
<evidence type="ECO:0000313" key="2">
    <source>
        <dbReference type="Proteomes" id="UP000828390"/>
    </source>
</evidence>
<evidence type="ECO:0000313" key="1">
    <source>
        <dbReference type="EMBL" id="KAH3862334.1"/>
    </source>
</evidence>